<reference evidence="5 6" key="1">
    <citation type="submission" date="2016-11" db="EMBL/GenBank/DDBJ databases">
        <title>Whole Genome Sequence of Listeria newyorkensis.</title>
        <authorList>
            <person name="Frink S."/>
            <person name="Morales C."/>
            <person name="Kiang D."/>
        </authorList>
    </citation>
    <scope>NUCLEOTIDE SEQUENCE [LARGE SCALE GENOMIC DNA]</scope>
    <source>
        <strain evidence="5 6">F1604011-044</strain>
    </source>
</reference>
<feature type="domain" description="Pesticidal crystal protein Cry1Aa" evidence="3">
    <location>
        <begin position="243"/>
        <end position="304"/>
    </location>
</feature>
<dbReference type="InterPro" id="IPR054544">
    <property type="entry name" value="Pest_crys_Cry1Aa_dom-IV"/>
</dbReference>
<evidence type="ECO:0000313" key="6">
    <source>
        <dbReference type="Proteomes" id="UP000236500"/>
    </source>
</evidence>
<feature type="domain" description="Bacterial Ig" evidence="4">
    <location>
        <begin position="582"/>
        <end position="632"/>
    </location>
</feature>
<feature type="chain" id="PRO_5047387449" description="Bacterial Ig domain-containing protein" evidence="2">
    <location>
        <begin position="27"/>
        <end position="840"/>
    </location>
</feature>
<dbReference type="Proteomes" id="UP000236500">
    <property type="component" value="Unassembled WGS sequence"/>
</dbReference>
<feature type="domain" description="Bacterial Ig" evidence="4">
    <location>
        <begin position="677"/>
        <end position="750"/>
    </location>
</feature>
<sequence length="840" mass="90420">MKMKKLVSTLALTSIVGASLMTPFQALSVAAEENPIIIGSTGNYTNTPVGPNLISQDFTTINNKFKDYQISESSIITNPDPTKTPTLYDDSNWLRTNINSTQAISATNPFSYSTRDTAVTAQKKAYIATTIKTEPGKLYQFKYDTKLYNTGGFATSPQNGLIQMNARVATHTGNVTYKSNSYSLAGRSAETITNKNEIIEFRATSDKTVISAEMSYQNLGTNTGYHFAAMSNYSVTEIDEAANQEARDAVANLFIDKEVTGTINNNADQATIDAAKLLVDAVLSDSVRAELQNQLNEAQTQLNARNEAIAAEKAREEAAEKAVKELFTGDDPTNNTLKNTTSQQEIDDAKKLADTVTDPTKKAALLEDLDKAQNLLNTQTAEKARQDAAENGLKDLFNNNDPSGTIKDTTTQEAIDTIQDLINTVTDPAQKAALQTELDNAQSQLDTQLALQNSAKTSVDNLFSDTNHTNLANDVDQTDIDNAKNLVNQVTDPTIKVALEQDIAKAQALLDAKNAEIANQLAAENTVKALFDNDDTKGTIKNTTDQAAIDAAQQLVNTVIDPAKKIELQQAINKAQRQLALGEVTIDTYTLGSHNITGTTKAGVTKVGIYVNGKLIRTASASNGTYQIYASTTPELQVAGQAFEVAPIAADGTIGLKSSSVVSAKVTPEKIVKPMIDDYFKGTSYITGTVSSEAKKIALYIDGQFVRYGAVTGDTFKIYASDIALLKSEGQTFEVVAVDSVGNEGERASSNVKVKTIKGIVMPNETTTLSTYNTGTVTGDVHMIALYVDGQFVRYGAVTGTDYKVYIYDVPALRIAGTTFEVKALDTAGNILYTSTQTVQ</sequence>
<feature type="domain" description="Pesticidal crystal protein Cry1Aa" evidence="3">
    <location>
        <begin position="454"/>
        <end position="512"/>
    </location>
</feature>
<organism evidence="5 6">
    <name type="scientific">Listeria newyorkensis</name>
    <dbReference type="NCBI Taxonomy" id="1497681"/>
    <lineage>
        <taxon>Bacteria</taxon>
        <taxon>Bacillati</taxon>
        <taxon>Bacillota</taxon>
        <taxon>Bacilli</taxon>
        <taxon>Bacillales</taxon>
        <taxon>Listeriaceae</taxon>
        <taxon>Listeria</taxon>
    </lineage>
</organism>
<feature type="domain" description="Bacterial Ig" evidence="4">
    <location>
        <begin position="762"/>
        <end position="839"/>
    </location>
</feature>
<dbReference type="InterPro" id="IPR046746">
    <property type="entry name" value="Big_15"/>
</dbReference>
<dbReference type="EMBL" id="MPDH01000002">
    <property type="protein sequence ID" value="PNP94487.1"/>
    <property type="molecule type" value="Genomic_DNA"/>
</dbReference>
<feature type="coiled-coil region" evidence="1">
    <location>
        <begin position="288"/>
        <end position="315"/>
    </location>
</feature>
<evidence type="ECO:0000313" key="5">
    <source>
        <dbReference type="EMBL" id="PNP94487.1"/>
    </source>
</evidence>
<name>A0ABX4XRI5_9LIST</name>
<keyword evidence="1" id="KW-0175">Coiled coil</keyword>
<dbReference type="RefSeq" id="WP_036089256.1">
    <property type="nucleotide sequence ID" value="NZ_BJEY01000003.1"/>
</dbReference>
<gene>
    <name evidence="5" type="ORF">BMT55_03090</name>
</gene>
<proteinExistence type="predicted"/>
<feature type="domain" description="Pesticidal crystal protein Cry1Aa" evidence="3">
    <location>
        <begin position="519"/>
        <end position="579"/>
    </location>
</feature>
<feature type="signal peptide" evidence="2">
    <location>
        <begin position="1"/>
        <end position="26"/>
    </location>
</feature>
<evidence type="ECO:0000256" key="2">
    <source>
        <dbReference type="SAM" id="SignalP"/>
    </source>
</evidence>
<accession>A0ABX4XRI5</accession>
<evidence type="ECO:0000259" key="3">
    <source>
        <dbReference type="Pfam" id="PF18449"/>
    </source>
</evidence>
<dbReference type="Pfam" id="PF20622">
    <property type="entry name" value="Big_15"/>
    <property type="match status" value="3"/>
</dbReference>
<dbReference type="Pfam" id="PF18449">
    <property type="entry name" value="Endotoxin_C2"/>
    <property type="match status" value="4"/>
</dbReference>
<feature type="domain" description="Pesticidal crystal protein Cry1Aa" evidence="3">
    <location>
        <begin position="316"/>
        <end position="377"/>
    </location>
</feature>
<evidence type="ECO:0000256" key="1">
    <source>
        <dbReference type="SAM" id="Coils"/>
    </source>
</evidence>
<keyword evidence="6" id="KW-1185">Reference proteome</keyword>
<comment type="caution">
    <text evidence="5">The sequence shown here is derived from an EMBL/GenBank/DDBJ whole genome shotgun (WGS) entry which is preliminary data.</text>
</comment>
<protein>
    <recommendedName>
        <fullName evidence="7">Bacterial Ig domain-containing protein</fullName>
    </recommendedName>
</protein>
<keyword evidence="2" id="KW-0732">Signal</keyword>
<evidence type="ECO:0000259" key="4">
    <source>
        <dbReference type="Pfam" id="PF20622"/>
    </source>
</evidence>
<evidence type="ECO:0008006" key="7">
    <source>
        <dbReference type="Google" id="ProtNLM"/>
    </source>
</evidence>